<comment type="caution">
    <text evidence="1">The sequence shown here is derived from an EMBL/GenBank/DDBJ whole genome shotgun (WGS) entry which is preliminary data.</text>
</comment>
<keyword evidence="2" id="KW-1185">Reference proteome</keyword>
<proteinExistence type="predicted"/>
<name>A0A5J4L4Z9_9ACTN</name>
<dbReference type="EMBL" id="BLAG01000004">
    <property type="protein sequence ID" value="GES27874.1"/>
    <property type="molecule type" value="Genomic_DNA"/>
</dbReference>
<reference evidence="1 2" key="1">
    <citation type="submission" date="2019-10" db="EMBL/GenBank/DDBJ databases">
        <title>Whole genome shotgun sequence of Streptomyces angustmyceticus NBRC 3934.</title>
        <authorList>
            <person name="Hosoyama A."/>
            <person name="Ichikawa N."/>
            <person name="Kimura A."/>
            <person name="Kitahashi Y."/>
            <person name="Komaki H."/>
            <person name="Uohara A."/>
        </authorList>
    </citation>
    <scope>NUCLEOTIDE SEQUENCE [LARGE SCALE GENOMIC DNA]</scope>
    <source>
        <strain evidence="1 2">NBRC 3934</strain>
    </source>
</reference>
<dbReference type="AlphaFoldDB" id="A0A5J4L4Z9"/>
<organism evidence="1 2">
    <name type="scientific">Streptomyces angustmyceticus</name>
    <dbReference type="NCBI Taxonomy" id="285578"/>
    <lineage>
        <taxon>Bacteria</taxon>
        <taxon>Bacillati</taxon>
        <taxon>Actinomycetota</taxon>
        <taxon>Actinomycetes</taxon>
        <taxon>Kitasatosporales</taxon>
        <taxon>Streptomycetaceae</taxon>
        <taxon>Streptomyces</taxon>
    </lineage>
</organism>
<evidence type="ECO:0000313" key="2">
    <source>
        <dbReference type="Proteomes" id="UP000325598"/>
    </source>
</evidence>
<protein>
    <submittedName>
        <fullName evidence="1">Uncharacterized protein</fullName>
    </submittedName>
</protein>
<sequence length="48" mass="5308">MTDPTAHTEADDVLDRLVADNDRMLAKLDEVIDVEAGLQQVLDRAKEA</sequence>
<gene>
    <name evidence="1" type="ORF">San01_03610</name>
</gene>
<evidence type="ECO:0000313" key="1">
    <source>
        <dbReference type="EMBL" id="GES27874.1"/>
    </source>
</evidence>
<dbReference type="GeneID" id="96749729"/>
<accession>A0A5J4L4Z9</accession>
<dbReference type="Proteomes" id="UP000325598">
    <property type="component" value="Unassembled WGS sequence"/>
</dbReference>
<dbReference type="RefSeq" id="WP_158101148.1">
    <property type="nucleotide sequence ID" value="NZ_BLAG01000004.1"/>
</dbReference>